<dbReference type="InterPro" id="IPR027417">
    <property type="entry name" value="P-loop_NTPase"/>
</dbReference>
<dbReference type="Gene3D" id="1.10.8.60">
    <property type="match status" value="1"/>
</dbReference>
<comment type="caution">
    <text evidence="18">The sequence shown here is derived from an EMBL/GenBank/DDBJ whole genome shotgun (WGS) entry which is preliminary data.</text>
</comment>
<dbReference type="Pfam" id="PF01434">
    <property type="entry name" value="Peptidase_M41"/>
    <property type="match status" value="1"/>
</dbReference>
<sequence>MDAKRILRTPLVWIMVLISALVFGMMFSDAGAPRIDTSEAMKQITSGNVESAKLLNNERMELTLKTPYTSADKTVQDAKTVFAFYVEARGDDVVEALNKHMPPNNYTDFIEEPSWIGTLLVSILPIIIILALFWFLMGQMQGGGNRVMQFGKSRAKLASKDTPKVTFADVAGCDEAIEELQEIKEFLQEPSKFLAVGAKIPKGVLLYGQPGTGKTLLARAVAGEAGVPFYSISGSDFVEMFVGVGASRVRDLFEQAKANAPAIVFVDEIDAVGRHRGAGLGGGHDEREQTLNQLLVEMDGFDVKTNVILIAATNRPDILDPALLRPGRFDRQIAVEAPDMIGRHRILEVHSQGKPMADDVDLLAVARRTPGFTGADLANVLNEAALLTARSDRKIIDNKSLDEAIDRVIAGPQKRSRIMSAKERKITAYHEGGHALVAAALNHTDPVTKVTILPRGRALGYTMVMPVDDKYSTTRNEILDQLAYALGGRVAEEIVFHEPTTGASNDIEKATSMARKMVTEYGMSERIGAIKLGQSQGEVFLGRDYGHQRDYSEEIAGVVDEEVRKLIENAHDEAYEAINTNRDVLDRLVLELLEKETLNQAEIARVFHDIVKLSMRPTWLSSQARVPGDRPPVLTPAEVAAQQNGHLAPPTAPDPELEEKIDEAASVGAHPLAEEHPPVAVVEVPDDRPVNPDEKA</sequence>
<keyword evidence="10 14" id="KW-0067">ATP-binding</keyword>
<dbReference type="Gene3D" id="3.40.50.300">
    <property type="entry name" value="P-loop containing nucleotide triphosphate hydrolases"/>
    <property type="match status" value="1"/>
</dbReference>
<dbReference type="SUPFAM" id="SSF140990">
    <property type="entry name" value="FtsH protease domain-like"/>
    <property type="match status" value="1"/>
</dbReference>
<evidence type="ECO:0000256" key="7">
    <source>
        <dbReference type="ARBA" id="ARBA00022741"/>
    </source>
</evidence>
<evidence type="ECO:0000256" key="16">
    <source>
        <dbReference type="SAM" id="MobiDB-lite"/>
    </source>
</evidence>
<dbReference type="SUPFAM" id="SSF52540">
    <property type="entry name" value="P-loop containing nucleoside triphosphate hydrolases"/>
    <property type="match status" value="1"/>
</dbReference>
<dbReference type="InterPro" id="IPR041569">
    <property type="entry name" value="AAA_lid_3"/>
</dbReference>
<feature type="compositionally biased region" description="Basic and acidic residues" evidence="16">
    <location>
        <begin position="685"/>
        <end position="696"/>
    </location>
</feature>
<dbReference type="RefSeq" id="WP_272460827.1">
    <property type="nucleotide sequence ID" value="NZ_JAPFQL010000008.1"/>
</dbReference>
<evidence type="ECO:0000256" key="2">
    <source>
        <dbReference type="ARBA" id="ARBA00010044"/>
    </source>
</evidence>
<accession>A0ABT5GEK9</accession>
<dbReference type="InterPro" id="IPR000642">
    <property type="entry name" value="Peptidase_M41"/>
</dbReference>
<dbReference type="NCBIfam" id="TIGR01241">
    <property type="entry name" value="FtsH_fam"/>
    <property type="match status" value="1"/>
</dbReference>
<keyword evidence="6 14" id="KW-0479">Metal-binding</keyword>
<evidence type="ECO:0000256" key="6">
    <source>
        <dbReference type="ARBA" id="ARBA00022723"/>
    </source>
</evidence>
<comment type="subunit">
    <text evidence="14">Homohexamer.</text>
</comment>
<dbReference type="Pfam" id="PF06480">
    <property type="entry name" value="FtsH_ext"/>
    <property type="match status" value="1"/>
</dbReference>
<evidence type="ECO:0000256" key="13">
    <source>
        <dbReference type="ARBA" id="ARBA00023136"/>
    </source>
</evidence>
<comment type="similarity">
    <text evidence="2 14">In the C-terminal section; belongs to the peptidase M41 family.</text>
</comment>
<feature type="binding site" evidence="14">
    <location>
        <position position="434"/>
    </location>
    <ligand>
        <name>Zn(2+)</name>
        <dbReference type="ChEBI" id="CHEBI:29105"/>
        <note>catalytic</note>
    </ligand>
</feature>
<dbReference type="EMBL" id="JAPFQL010000008">
    <property type="protein sequence ID" value="MDC5696250.1"/>
    <property type="molecule type" value="Genomic_DNA"/>
</dbReference>
<dbReference type="Pfam" id="PF00004">
    <property type="entry name" value="AAA"/>
    <property type="match status" value="1"/>
</dbReference>
<evidence type="ECO:0000256" key="5">
    <source>
        <dbReference type="ARBA" id="ARBA00022692"/>
    </source>
</evidence>
<protein>
    <recommendedName>
        <fullName evidence="14">ATP-dependent zinc metalloprotease FtsH</fullName>
        <ecNumber evidence="14">3.4.24.-</ecNumber>
    </recommendedName>
</protein>
<keyword evidence="8 14" id="KW-0378">Hydrolase</keyword>
<evidence type="ECO:0000313" key="19">
    <source>
        <dbReference type="Proteomes" id="UP001150259"/>
    </source>
</evidence>
<dbReference type="Pfam" id="PF17862">
    <property type="entry name" value="AAA_lid_3"/>
    <property type="match status" value="1"/>
</dbReference>
<dbReference type="HAMAP" id="MF_01458">
    <property type="entry name" value="FtsH"/>
    <property type="match status" value="1"/>
</dbReference>
<comment type="subcellular location">
    <subcellularLocation>
        <location evidence="14">Cell membrane</location>
        <topology evidence="14">Multi-pass membrane protein</topology>
        <orientation evidence="14">Cytoplasmic side</orientation>
    </subcellularLocation>
    <subcellularLocation>
        <location evidence="1">Membrane</location>
    </subcellularLocation>
</comment>
<dbReference type="PROSITE" id="PS00674">
    <property type="entry name" value="AAA"/>
    <property type="match status" value="1"/>
</dbReference>
<comment type="similarity">
    <text evidence="15">Belongs to the AAA ATPase family.</text>
</comment>
<dbReference type="EC" id="3.4.24.-" evidence="14"/>
<keyword evidence="7 14" id="KW-0547">Nucleotide-binding</keyword>
<feature type="transmembrane region" description="Helical" evidence="14">
    <location>
        <begin position="115"/>
        <end position="136"/>
    </location>
</feature>
<dbReference type="CDD" id="cd19501">
    <property type="entry name" value="RecA-like_FtsH"/>
    <property type="match status" value="1"/>
</dbReference>
<evidence type="ECO:0000259" key="17">
    <source>
        <dbReference type="SMART" id="SM00382"/>
    </source>
</evidence>
<dbReference type="InterPro" id="IPR003959">
    <property type="entry name" value="ATPase_AAA_core"/>
</dbReference>
<feature type="binding site" evidence="14">
    <location>
        <position position="506"/>
    </location>
    <ligand>
        <name>Zn(2+)</name>
        <dbReference type="ChEBI" id="CHEBI:29105"/>
        <note>catalytic</note>
    </ligand>
</feature>
<proteinExistence type="inferred from homology"/>
<dbReference type="InterPro" id="IPR003593">
    <property type="entry name" value="AAA+_ATPase"/>
</dbReference>
<feature type="binding site" evidence="14">
    <location>
        <position position="430"/>
    </location>
    <ligand>
        <name>Zn(2+)</name>
        <dbReference type="ChEBI" id="CHEBI:29105"/>
        <note>catalytic</note>
    </ligand>
</feature>
<feature type="transmembrane region" description="Helical" evidence="14">
    <location>
        <begin position="12"/>
        <end position="32"/>
    </location>
</feature>
<keyword evidence="4 14" id="KW-0645">Protease</keyword>
<evidence type="ECO:0000256" key="1">
    <source>
        <dbReference type="ARBA" id="ARBA00004370"/>
    </source>
</evidence>
<dbReference type="PANTHER" id="PTHR23076">
    <property type="entry name" value="METALLOPROTEASE M41 FTSH"/>
    <property type="match status" value="1"/>
</dbReference>
<dbReference type="InterPro" id="IPR005936">
    <property type="entry name" value="FtsH"/>
</dbReference>
<keyword evidence="12 14" id="KW-0482">Metalloprotease</keyword>
<feature type="active site" evidence="14">
    <location>
        <position position="431"/>
    </location>
</feature>
<dbReference type="Proteomes" id="UP001150259">
    <property type="component" value="Unassembled WGS sequence"/>
</dbReference>
<evidence type="ECO:0000256" key="15">
    <source>
        <dbReference type="RuleBase" id="RU003651"/>
    </source>
</evidence>
<feature type="binding site" evidence="14">
    <location>
        <begin position="208"/>
        <end position="215"/>
    </location>
    <ligand>
        <name>ATP</name>
        <dbReference type="ChEBI" id="CHEBI:30616"/>
    </ligand>
</feature>
<keyword evidence="9 14" id="KW-0862">Zinc</keyword>
<keyword evidence="13 14" id="KW-0472">Membrane</keyword>
<dbReference type="PANTHER" id="PTHR23076:SF97">
    <property type="entry name" value="ATP-DEPENDENT ZINC METALLOPROTEASE YME1L1"/>
    <property type="match status" value="1"/>
</dbReference>
<evidence type="ECO:0000256" key="8">
    <source>
        <dbReference type="ARBA" id="ARBA00022801"/>
    </source>
</evidence>
<comment type="similarity">
    <text evidence="14">In the central section; belongs to the AAA ATPase family.</text>
</comment>
<dbReference type="InterPro" id="IPR011546">
    <property type="entry name" value="Pept_M41_FtsH_extracell"/>
</dbReference>
<keyword evidence="19" id="KW-1185">Reference proteome</keyword>
<evidence type="ECO:0000256" key="11">
    <source>
        <dbReference type="ARBA" id="ARBA00022989"/>
    </source>
</evidence>
<organism evidence="18 19">
    <name type="scientific">Intrasporangium calvum</name>
    <dbReference type="NCBI Taxonomy" id="53358"/>
    <lineage>
        <taxon>Bacteria</taxon>
        <taxon>Bacillati</taxon>
        <taxon>Actinomycetota</taxon>
        <taxon>Actinomycetes</taxon>
        <taxon>Micrococcales</taxon>
        <taxon>Intrasporangiaceae</taxon>
        <taxon>Intrasporangium</taxon>
    </lineage>
</organism>
<reference evidence="18 19" key="1">
    <citation type="submission" date="2022-11" db="EMBL/GenBank/DDBJ databases">
        <title>Anaerobic phenanthrene biodegradation by a DNRA strain PheN6.</title>
        <authorList>
            <person name="Zhang Z."/>
        </authorList>
    </citation>
    <scope>NUCLEOTIDE SEQUENCE [LARGE SCALE GENOMIC DNA]</scope>
    <source>
        <strain evidence="18 19">PheN6</strain>
    </source>
</reference>
<evidence type="ECO:0000256" key="9">
    <source>
        <dbReference type="ARBA" id="ARBA00022833"/>
    </source>
</evidence>
<dbReference type="GO" id="GO:0008237">
    <property type="term" value="F:metallopeptidase activity"/>
    <property type="evidence" value="ECO:0007669"/>
    <property type="project" value="UniProtKB-KW"/>
</dbReference>
<evidence type="ECO:0000256" key="12">
    <source>
        <dbReference type="ARBA" id="ARBA00023049"/>
    </source>
</evidence>
<feature type="region of interest" description="Disordered" evidence="16">
    <location>
        <begin position="642"/>
        <end position="696"/>
    </location>
</feature>
<name>A0ABT5GEK9_9MICO</name>
<feature type="domain" description="AAA+ ATPase" evidence="17">
    <location>
        <begin position="200"/>
        <end position="339"/>
    </location>
</feature>
<evidence type="ECO:0000313" key="18">
    <source>
        <dbReference type="EMBL" id="MDC5696250.1"/>
    </source>
</evidence>
<keyword evidence="5 14" id="KW-0812">Transmembrane</keyword>
<evidence type="ECO:0000256" key="3">
    <source>
        <dbReference type="ARBA" id="ARBA00022475"/>
    </source>
</evidence>
<gene>
    <name evidence="14 18" type="primary">ftsH</name>
    <name evidence="18" type="ORF">OO014_03200</name>
</gene>
<dbReference type="InterPro" id="IPR037219">
    <property type="entry name" value="Peptidase_M41-like"/>
</dbReference>
<evidence type="ECO:0000256" key="14">
    <source>
        <dbReference type="HAMAP-Rule" id="MF_01458"/>
    </source>
</evidence>
<comment type="function">
    <text evidence="14">Acts as a processive, ATP-dependent zinc metallopeptidase for both cytoplasmic and membrane proteins. Plays a role in the quality control of integral membrane proteins.</text>
</comment>
<dbReference type="SMART" id="SM00382">
    <property type="entry name" value="AAA"/>
    <property type="match status" value="1"/>
</dbReference>
<keyword evidence="11 14" id="KW-1133">Transmembrane helix</keyword>
<evidence type="ECO:0000256" key="10">
    <source>
        <dbReference type="ARBA" id="ARBA00022840"/>
    </source>
</evidence>
<dbReference type="Gene3D" id="1.20.58.760">
    <property type="entry name" value="Peptidase M41"/>
    <property type="match status" value="1"/>
</dbReference>
<comment type="cofactor">
    <cofactor evidence="14">
        <name>Zn(2+)</name>
        <dbReference type="ChEBI" id="CHEBI:29105"/>
    </cofactor>
    <text evidence="14">Binds 1 zinc ion per subunit.</text>
</comment>
<dbReference type="InterPro" id="IPR003960">
    <property type="entry name" value="ATPase_AAA_CS"/>
</dbReference>
<evidence type="ECO:0000256" key="4">
    <source>
        <dbReference type="ARBA" id="ARBA00022670"/>
    </source>
</evidence>
<keyword evidence="3 14" id="KW-1003">Cell membrane</keyword>